<accession>A0A4R7FGR6</accession>
<dbReference type="OrthoDB" id="5125479at2"/>
<dbReference type="SUPFAM" id="SSF46785">
    <property type="entry name" value="Winged helix' DNA-binding domain"/>
    <property type="match status" value="1"/>
</dbReference>
<protein>
    <submittedName>
        <fullName evidence="1">Helix-turn-helix protein</fullName>
    </submittedName>
</protein>
<dbReference type="InterPro" id="IPR036388">
    <property type="entry name" value="WH-like_DNA-bd_sf"/>
</dbReference>
<keyword evidence="2" id="KW-1185">Reference proteome</keyword>
<reference evidence="1 2" key="1">
    <citation type="submission" date="2019-03" db="EMBL/GenBank/DDBJ databases">
        <title>Genomic Encyclopedia of Archaeal and Bacterial Type Strains, Phase II (KMG-II): from individual species to whole genera.</title>
        <authorList>
            <person name="Goeker M."/>
        </authorList>
    </citation>
    <scope>NUCLEOTIDE SEQUENCE [LARGE SCALE GENOMIC DNA]</scope>
    <source>
        <strain evidence="1 2">DSM 24782</strain>
    </source>
</reference>
<dbReference type="Pfam" id="PF13730">
    <property type="entry name" value="HTH_36"/>
    <property type="match status" value="1"/>
</dbReference>
<dbReference type="AlphaFoldDB" id="A0A4R7FGR6"/>
<dbReference type="Gene3D" id="1.10.10.10">
    <property type="entry name" value="Winged helix-like DNA-binding domain superfamily/Winged helix DNA-binding domain"/>
    <property type="match status" value="1"/>
</dbReference>
<name>A0A4R7FGR6_9MICO</name>
<dbReference type="InterPro" id="IPR036390">
    <property type="entry name" value="WH_DNA-bd_sf"/>
</dbReference>
<comment type="caution">
    <text evidence="1">The sequence shown here is derived from an EMBL/GenBank/DDBJ whole genome shotgun (WGS) entry which is preliminary data.</text>
</comment>
<evidence type="ECO:0000313" key="1">
    <source>
        <dbReference type="EMBL" id="TDS75925.1"/>
    </source>
</evidence>
<organism evidence="1 2">
    <name type="scientific">Amnibacterium kyonggiense</name>
    <dbReference type="NCBI Taxonomy" id="595671"/>
    <lineage>
        <taxon>Bacteria</taxon>
        <taxon>Bacillati</taxon>
        <taxon>Actinomycetota</taxon>
        <taxon>Actinomycetes</taxon>
        <taxon>Micrococcales</taxon>
        <taxon>Microbacteriaceae</taxon>
        <taxon>Amnibacterium</taxon>
    </lineage>
</organism>
<proteinExistence type="predicted"/>
<dbReference type="EMBL" id="SOAM01000003">
    <property type="protein sequence ID" value="TDS75925.1"/>
    <property type="molecule type" value="Genomic_DNA"/>
</dbReference>
<evidence type="ECO:0000313" key="2">
    <source>
        <dbReference type="Proteomes" id="UP000295344"/>
    </source>
</evidence>
<gene>
    <name evidence="1" type="ORF">CLV52_3036</name>
</gene>
<dbReference type="RefSeq" id="WP_133767157.1">
    <property type="nucleotide sequence ID" value="NZ_BAAARP010000001.1"/>
</dbReference>
<dbReference type="Proteomes" id="UP000295344">
    <property type="component" value="Unassembled WGS sequence"/>
</dbReference>
<sequence length="136" mass="15710">MSWKAVEWAKTWNGELTTAEAFVLFMIAEHFNEKELRAWPSAGTLERQTRLGRSTVFRSIRKLEGKHLIEIETWMTPQGRLLSNRYCLPLYNDRSVPRPGGRVVRQEFGADGKWLTEDAEEEWVFSEADFAEGTAS</sequence>